<organism evidence="3 4">
    <name type="scientific">Phytohabitans maris</name>
    <dbReference type="NCBI Taxonomy" id="3071409"/>
    <lineage>
        <taxon>Bacteria</taxon>
        <taxon>Bacillati</taxon>
        <taxon>Actinomycetota</taxon>
        <taxon>Actinomycetes</taxon>
        <taxon>Micromonosporales</taxon>
        <taxon>Micromonosporaceae</taxon>
    </lineage>
</organism>
<dbReference type="InterPro" id="IPR035990">
    <property type="entry name" value="TIM_sf"/>
</dbReference>
<dbReference type="SUPFAM" id="SSF51351">
    <property type="entry name" value="Triosephosphate isomerase (TIM)"/>
    <property type="match status" value="1"/>
</dbReference>
<gene>
    <name evidence="3" type="ORF">RB614_38355</name>
</gene>
<evidence type="ECO:0000313" key="3">
    <source>
        <dbReference type="EMBL" id="MDQ7910373.1"/>
    </source>
</evidence>
<dbReference type="CDD" id="cd00311">
    <property type="entry name" value="TIM"/>
    <property type="match status" value="1"/>
</dbReference>
<comment type="pathway">
    <text evidence="2">Carbohydrate degradation; glycolysis; D-glyceraldehyde 3-phosphate from glycerone phosphate: step 1/1.</text>
</comment>
<dbReference type="EMBL" id="JAVHUY010000055">
    <property type="protein sequence ID" value="MDQ7910373.1"/>
    <property type="molecule type" value="Genomic_DNA"/>
</dbReference>
<name>A0ABU0ZTU5_9ACTN</name>
<dbReference type="Proteomes" id="UP001230908">
    <property type="component" value="Unassembled WGS sequence"/>
</dbReference>
<accession>A0ABU0ZTU5</accession>
<keyword evidence="2" id="KW-0963">Cytoplasm</keyword>
<keyword evidence="2" id="KW-0312">Gluconeogenesis</keyword>
<sequence length="235" mass="24082">MLIGVSLKLYLDIPSTLDWCDRVLALLADRPAIVDGRVRVWVAPSLPAIPLVLDRVRGSALAVGAQDLFWAERGAFTGAVSGADLAALGCRYAVVGHAERRRLFGEDDAVVAAKTAAALRTGLTPVVCVGERERGPGAEQECRRQLDAAAPSGPAVVAYEPVWAIGAAEPAGVDRIAAVCAALRAKGNPVVYGGSAGPGLLTKLGGAVDGLFLGRFAHDPAALADVLDEAGALAS</sequence>
<evidence type="ECO:0000313" key="4">
    <source>
        <dbReference type="Proteomes" id="UP001230908"/>
    </source>
</evidence>
<comment type="pathway">
    <text evidence="2">Carbohydrate biosynthesis; gluconeogenesis.</text>
</comment>
<reference evidence="3 4" key="1">
    <citation type="submission" date="2023-08" db="EMBL/GenBank/DDBJ databases">
        <title>Phytohabitans sansha sp. nov., isolated from marine sediment.</title>
        <authorList>
            <person name="Zhao Y."/>
            <person name="Yi K."/>
        </authorList>
    </citation>
    <scope>NUCLEOTIDE SEQUENCE [LARGE SCALE GENOMIC DNA]</scope>
    <source>
        <strain evidence="3 4">ZYX-F-186</strain>
    </source>
</reference>
<dbReference type="GO" id="GO:0016853">
    <property type="term" value="F:isomerase activity"/>
    <property type="evidence" value="ECO:0007669"/>
    <property type="project" value="UniProtKB-KW"/>
</dbReference>
<evidence type="ECO:0000256" key="2">
    <source>
        <dbReference type="RuleBase" id="RU363013"/>
    </source>
</evidence>
<proteinExistence type="inferred from homology"/>
<dbReference type="PROSITE" id="PS51440">
    <property type="entry name" value="TIM_2"/>
    <property type="match status" value="1"/>
</dbReference>
<comment type="similarity">
    <text evidence="2">Belongs to the triosephosphate isomerase family.</text>
</comment>
<dbReference type="PANTHER" id="PTHR21139:SF2">
    <property type="entry name" value="TRIOSEPHOSPHATE ISOMERASE"/>
    <property type="match status" value="1"/>
</dbReference>
<comment type="subcellular location">
    <subcellularLocation>
        <location evidence="2">Cytoplasm</location>
    </subcellularLocation>
</comment>
<comment type="catalytic activity">
    <reaction evidence="2">
        <text>D-glyceraldehyde 3-phosphate = dihydroxyacetone phosphate</text>
        <dbReference type="Rhea" id="RHEA:18585"/>
        <dbReference type="ChEBI" id="CHEBI:57642"/>
        <dbReference type="ChEBI" id="CHEBI:59776"/>
        <dbReference type="EC" id="5.3.1.1"/>
    </reaction>
</comment>
<comment type="subunit">
    <text evidence="2">Homodimer.</text>
</comment>
<protein>
    <recommendedName>
        <fullName evidence="2">Triosephosphate isomerase</fullName>
        <ecNumber evidence="2">5.3.1.1</ecNumber>
    </recommendedName>
</protein>
<dbReference type="Gene3D" id="3.20.20.70">
    <property type="entry name" value="Aldolase class I"/>
    <property type="match status" value="1"/>
</dbReference>
<keyword evidence="2" id="KW-0324">Glycolysis</keyword>
<evidence type="ECO:0000256" key="1">
    <source>
        <dbReference type="ARBA" id="ARBA00023235"/>
    </source>
</evidence>
<dbReference type="EC" id="5.3.1.1" evidence="2"/>
<dbReference type="RefSeq" id="WP_308717623.1">
    <property type="nucleotide sequence ID" value="NZ_JAVHUY010000055.1"/>
</dbReference>
<dbReference type="Pfam" id="PF00121">
    <property type="entry name" value="TIM"/>
    <property type="match status" value="1"/>
</dbReference>
<dbReference type="PANTHER" id="PTHR21139">
    <property type="entry name" value="TRIOSEPHOSPHATE ISOMERASE"/>
    <property type="match status" value="1"/>
</dbReference>
<keyword evidence="1 2" id="KW-0413">Isomerase</keyword>
<dbReference type="InterPro" id="IPR013785">
    <property type="entry name" value="Aldolase_TIM"/>
</dbReference>
<dbReference type="InterPro" id="IPR000652">
    <property type="entry name" value="Triosephosphate_isomerase"/>
</dbReference>
<keyword evidence="4" id="KW-1185">Reference proteome</keyword>
<comment type="caution">
    <text evidence="3">The sequence shown here is derived from an EMBL/GenBank/DDBJ whole genome shotgun (WGS) entry which is preliminary data.</text>
</comment>